<accession>F0QTZ6</accession>
<keyword evidence="1" id="KW-0472">Membrane</keyword>
<dbReference type="GeneID" id="10289230"/>
<dbReference type="KEGG" id="vmo:VMUT_1578"/>
<dbReference type="HOGENOM" id="CLU_2393065_0_0_2"/>
<feature type="transmembrane region" description="Helical" evidence="1">
    <location>
        <begin position="47"/>
        <end position="65"/>
    </location>
</feature>
<evidence type="ECO:0000313" key="2">
    <source>
        <dbReference type="EMBL" id="ADY01782.1"/>
    </source>
</evidence>
<keyword evidence="1" id="KW-1133">Transmembrane helix</keyword>
<dbReference type="OrthoDB" id="29086at2157"/>
<reference evidence="2 3" key="1">
    <citation type="journal article" date="2011" name="J. Bacteriol.">
        <title>Complete genome sequence of 'Vulcanisaeta moutnovskia' strain 768-28, a novel member of the hyperthermophilic crenarchaeal genus vulcanisaeta.</title>
        <authorList>
            <person name="Gumerov V.M."/>
            <person name="Mardanov A.V."/>
            <person name="Beletsky A.V."/>
            <person name="Prokofeva M.I."/>
            <person name="Bonch-Osmolovskaya E.A."/>
            <person name="Ravin N.V."/>
            <person name="Skryabin K.G."/>
        </authorList>
    </citation>
    <scope>NUCLEOTIDE SEQUENCE [LARGE SCALE GENOMIC DNA]</scope>
    <source>
        <strain evidence="2 3">768-28</strain>
    </source>
</reference>
<sequence length="93" mass="10391">MSAVRIFFEILLIIVALALIYSIVAPFKTELKAYILSIGNKQVSELLYVGGYVVYKLGYLSYTLLKIIAKYSYQAVQYLLSNSGVKTSLLLSN</sequence>
<keyword evidence="3" id="KW-1185">Reference proteome</keyword>
<gene>
    <name evidence="2" type="ordered locus">VMUT_1578</name>
</gene>
<dbReference type="RefSeq" id="WP_013604944.1">
    <property type="nucleotide sequence ID" value="NC_015151.1"/>
</dbReference>
<dbReference type="Proteomes" id="UP000007485">
    <property type="component" value="Chromosome"/>
</dbReference>
<dbReference type="eggNOG" id="arCOG13801">
    <property type="taxonomic scope" value="Archaea"/>
</dbReference>
<dbReference type="AlphaFoldDB" id="F0QTZ6"/>
<name>F0QTZ6_VULM7</name>
<proteinExistence type="predicted"/>
<dbReference type="EMBL" id="CP002529">
    <property type="protein sequence ID" value="ADY01782.1"/>
    <property type="molecule type" value="Genomic_DNA"/>
</dbReference>
<evidence type="ECO:0000313" key="3">
    <source>
        <dbReference type="Proteomes" id="UP000007485"/>
    </source>
</evidence>
<organism evidence="2 3">
    <name type="scientific">Vulcanisaeta moutnovskia (strain 768-28)</name>
    <dbReference type="NCBI Taxonomy" id="985053"/>
    <lineage>
        <taxon>Archaea</taxon>
        <taxon>Thermoproteota</taxon>
        <taxon>Thermoprotei</taxon>
        <taxon>Thermoproteales</taxon>
        <taxon>Thermoproteaceae</taxon>
        <taxon>Vulcanisaeta</taxon>
    </lineage>
</organism>
<evidence type="ECO:0000256" key="1">
    <source>
        <dbReference type="SAM" id="Phobius"/>
    </source>
</evidence>
<keyword evidence="1" id="KW-0812">Transmembrane</keyword>
<dbReference type="STRING" id="985053.VMUT_1578"/>
<feature type="transmembrane region" description="Helical" evidence="1">
    <location>
        <begin position="7"/>
        <end position="27"/>
    </location>
</feature>
<protein>
    <submittedName>
        <fullName evidence="2">Uncharacterized protein</fullName>
    </submittedName>
</protein>